<proteinExistence type="predicted"/>
<evidence type="ECO:0000313" key="1">
    <source>
        <dbReference type="EMBL" id="MBX45987.1"/>
    </source>
</evidence>
<reference evidence="1" key="1">
    <citation type="submission" date="2018-02" db="EMBL/GenBank/DDBJ databases">
        <title>Rhizophora mucronata_Transcriptome.</title>
        <authorList>
            <person name="Meera S.P."/>
            <person name="Sreeshan A."/>
            <person name="Augustine A."/>
        </authorList>
    </citation>
    <scope>NUCLEOTIDE SEQUENCE</scope>
    <source>
        <tissue evidence="1">Leaf</tissue>
    </source>
</reference>
<accession>A0A2P2NTZ6</accession>
<dbReference type="EMBL" id="GGEC01065503">
    <property type="protein sequence ID" value="MBX45987.1"/>
    <property type="molecule type" value="Transcribed_RNA"/>
</dbReference>
<name>A0A2P2NTZ6_RHIMU</name>
<dbReference type="AlphaFoldDB" id="A0A2P2NTZ6"/>
<protein>
    <submittedName>
        <fullName evidence="1">Uncharacterized protein</fullName>
    </submittedName>
</protein>
<sequence>MRGMLCILPLCQLQRIHCAGLIY</sequence>
<organism evidence="1">
    <name type="scientific">Rhizophora mucronata</name>
    <name type="common">Asiatic mangrove</name>
    <dbReference type="NCBI Taxonomy" id="61149"/>
    <lineage>
        <taxon>Eukaryota</taxon>
        <taxon>Viridiplantae</taxon>
        <taxon>Streptophyta</taxon>
        <taxon>Embryophyta</taxon>
        <taxon>Tracheophyta</taxon>
        <taxon>Spermatophyta</taxon>
        <taxon>Magnoliopsida</taxon>
        <taxon>eudicotyledons</taxon>
        <taxon>Gunneridae</taxon>
        <taxon>Pentapetalae</taxon>
        <taxon>rosids</taxon>
        <taxon>fabids</taxon>
        <taxon>Malpighiales</taxon>
        <taxon>Rhizophoraceae</taxon>
        <taxon>Rhizophora</taxon>
    </lineage>
</organism>